<feature type="non-terminal residue" evidence="1">
    <location>
        <position position="1"/>
    </location>
</feature>
<reference evidence="1 2" key="1">
    <citation type="submission" date="2015-03" db="EMBL/GenBank/DDBJ databases">
        <title>Draft genome of the nematode, Opisthorchis viverrini.</title>
        <authorList>
            <person name="Mitreva M."/>
        </authorList>
    </citation>
    <scope>NUCLEOTIDE SEQUENCE [LARGE SCALE GENOMIC DNA]</scope>
    <source>
        <strain evidence="1">Khon Kaen</strain>
    </source>
</reference>
<proteinExistence type="predicted"/>
<keyword evidence="2" id="KW-1185">Reference proteome</keyword>
<name>A0A1S8X1U9_OPIVI</name>
<accession>A0A1S8X1U9</accession>
<gene>
    <name evidence="1" type="ORF">X801_03419</name>
</gene>
<organism evidence="1 2">
    <name type="scientific">Opisthorchis viverrini</name>
    <name type="common">Southeast Asian liver fluke</name>
    <dbReference type="NCBI Taxonomy" id="6198"/>
    <lineage>
        <taxon>Eukaryota</taxon>
        <taxon>Metazoa</taxon>
        <taxon>Spiralia</taxon>
        <taxon>Lophotrochozoa</taxon>
        <taxon>Platyhelminthes</taxon>
        <taxon>Trematoda</taxon>
        <taxon>Digenea</taxon>
        <taxon>Opisthorchiida</taxon>
        <taxon>Opisthorchiata</taxon>
        <taxon>Opisthorchiidae</taxon>
        <taxon>Opisthorchis</taxon>
    </lineage>
</organism>
<evidence type="ECO:0000313" key="1">
    <source>
        <dbReference type="EMBL" id="OON20694.1"/>
    </source>
</evidence>
<protein>
    <submittedName>
        <fullName evidence="1">Uncharacterized protein</fullName>
    </submittedName>
</protein>
<sequence length="98" mass="11575">FVNEHDRTRRNKSTPGITYTTQIYWKNYKFVSFITSASIENQHVVYMEVCWTYKLDATPEAAGPRFFKQVSGKLYNINYISRQYRIKATAASVFLKLY</sequence>
<evidence type="ECO:0000313" key="2">
    <source>
        <dbReference type="Proteomes" id="UP000243686"/>
    </source>
</evidence>
<dbReference type="EMBL" id="KV892499">
    <property type="protein sequence ID" value="OON20694.1"/>
    <property type="molecule type" value="Genomic_DNA"/>
</dbReference>
<dbReference type="Proteomes" id="UP000243686">
    <property type="component" value="Unassembled WGS sequence"/>
</dbReference>
<dbReference type="AlphaFoldDB" id="A0A1S8X1U9"/>
<feature type="non-terminal residue" evidence="1">
    <location>
        <position position="98"/>
    </location>
</feature>